<feature type="region of interest" description="Disordered" evidence="1">
    <location>
        <begin position="189"/>
        <end position="253"/>
    </location>
</feature>
<feature type="compositionally biased region" description="Low complexity" evidence="1">
    <location>
        <begin position="462"/>
        <end position="477"/>
    </location>
</feature>
<dbReference type="EnsemblPlants" id="OMERI11G01900.1">
    <property type="protein sequence ID" value="OMERI11G01900.1"/>
    <property type="gene ID" value="OMERI11G01900"/>
</dbReference>
<feature type="compositionally biased region" description="Basic residues" evidence="1">
    <location>
        <begin position="67"/>
        <end position="83"/>
    </location>
</feature>
<evidence type="ECO:0000313" key="3">
    <source>
        <dbReference type="Proteomes" id="UP000008021"/>
    </source>
</evidence>
<feature type="region of interest" description="Disordered" evidence="1">
    <location>
        <begin position="389"/>
        <end position="477"/>
    </location>
</feature>
<feature type="compositionally biased region" description="Pro residues" evidence="1">
    <location>
        <begin position="431"/>
        <end position="440"/>
    </location>
</feature>
<dbReference type="STRING" id="40149.A0A0E0F225"/>
<feature type="compositionally biased region" description="Low complexity" evidence="1">
    <location>
        <begin position="399"/>
        <end position="410"/>
    </location>
</feature>
<evidence type="ECO:0000313" key="2">
    <source>
        <dbReference type="EnsemblPlants" id="OMERI11G01900.1"/>
    </source>
</evidence>
<feature type="compositionally biased region" description="Basic residues" evidence="1">
    <location>
        <begin position="203"/>
        <end position="213"/>
    </location>
</feature>
<feature type="region of interest" description="Disordered" evidence="1">
    <location>
        <begin position="67"/>
        <end position="93"/>
    </location>
</feature>
<dbReference type="Proteomes" id="UP000008021">
    <property type="component" value="Chromosome 11"/>
</dbReference>
<evidence type="ECO:0000256" key="1">
    <source>
        <dbReference type="SAM" id="MobiDB-lite"/>
    </source>
</evidence>
<organism evidence="2">
    <name type="scientific">Oryza meridionalis</name>
    <dbReference type="NCBI Taxonomy" id="40149"/>
    <lineage>
        <taxon>Eukaryota</taxon>
        <taxon>Viridiplantae</taxon>
        <taxon>Streptophyta</taxon>
        <taxon>Embryophyta</taxon>
        <taxon>Tracheophyta</taxon>
        <taxon>Spermatophyta</taxon>
        <taxon>Magnoliopsida</taxon>
        <taxon>Liliopsida</taxon>
        <taxon>Poales</taxon>
        <taxon>Poaceae</taxon>
        <taxon>BOP clade</taxon>
        <taxon>Oryzoideae</taxon>
        <taxon>Oryzeae</taxon>
        <taxon>Oryzinae</taxon>
        <taxon>Oryza</taxon>
    </lineage>
</organism>
<name>A0A0E0F225_9ORYZ</name>
<dbReference type="HOGENOM" id="CLU_546764_0_0_1"/>
<protein>
    <submittedName>
        <fullName evidence="2">Uncharacterized protein</fullName>
    </submittedName>
</protein>
<reference evidence="2" key="1">
    <citation type="submission" date="2015-04" db="UniProtKB">
        <authorList>
            <consortium name="EnsemblPlants"/>
        </authorList>
    </citation>
    <scope>IDENTIFICATION</scope>
</reference>
<keyword evidence="3" id="KW-1185">Reference proteome</keyword>
<accession>A0A0E0F225</accession>
<proteinExistence type="predicted"/>
<sequence>MAATAECHRLRSLPRPLSAAHNHLGLPVVTTAAAAALPPFPTRCSHPTDGNHPQLPTVGRCSRGRRLRRWRRSSPGRRRRSSPGRRAAEAARDVGGEARWKWRRCPGAGRWAAARGLAVVSAVKGAAVRRLHAAAAELGRNAELDAPELLGVVRLSGEWGQRRAFGDRGGGWSAPMRDAEAGALSAPFPSLFSQAAPSPTPPHHARAHGRLRSPPRLPCAPHRCRRRHGRDHDDHRQRRRSFSTRAAAPARPPCTLLQLSKMDQSEASSQPSASLHADYPPCVSHLTFAASFVDPRPRHDEDQLWQANNLHRCGGVIQMPTHDTESDMFNTVSTDVRATSGDGLVLIRFYDSRNHLPTDEPRRRVDVQVVHEEAAARMGPCRRLVGLRLRRRPPLPQPSAARASFASTARRPGELRRHHRQSPRRLLPLHPWAPPPPPPRFSTNVPRRRKPPGLASPPPPVAQVSSASAARGSSASACDAACLSTYAGGRECDRGERGV</sequence>
<dbReference type="AlphaFoldDB" id="A0A0E0F225"/>
<dbReference type="Gramene" id="OMERI11G01900.1">
    <property type="protein sequence ID" value="OMERI11G01900.1"/>
    <property type="gene ID" value="OMERI11G01900"/>
</dbReference>
<reference evidence="2" key="2">
    <citation type="submission" date="2018-05" db="EMBL/GenBank/DDBJ databases">
        <title>OmerRS3 (Oryza meridionalis Reference Sequence Version 3).</title>
        <authorList>
            <person name="Zhang J."/>
            <person name="Kudrna D."/>
            <person name="Lee S."/>
            <person name="Talag J."/>
            <person name="Welchert J."/>
            <person name="Wing R.A."/>
        </authorList>
    </citation>
    <scope>NUCLEOTIDE SEQUENCE [LARGE SCALE GENOMIC DNA]</scope>
    <source>
        <strain evidence="2">cv. OR44</strain>
    </source>
</reference>